<dbReference type="Pfam" id="PF11882">
    <property type="entry name" value="DUF3402"/>
    <property type="match status" value="1"/>
</dbReference>
<dbReference type="PANTHER" id="PTHR13239:SF4">
    <property type="entry name" value="AT25231P"/>
    <property type="match status" value="1"/>
</dbReference>
<gene>
    <name evidence="3" type="ORF">METBISCDRAFT_24614</name>
</gene>
<reference evidence="4" key="1">
    <citation type="journal article" date="2018" name="Nat. Microbiol.">
        <title>Leveraging single-cell genomics to expand the fungal tree of life.</title>
        <authorList>
            <person name="Ahrendt S.R."/>
            <person name="Quandt C.A."/>
            <person name="Ciobanu D."/>
            <person name="Clum A."/>
            <person name="Salamov A."/>
            <person name="Andreopoulos B."/>
            <person name="Cheng J.F."/>
            <person name="Woyke T."/>
            <person name="Pelin A."/>
            <person name="Henrissat B."/>
            <person name="Reynolds N.K."/>
            <person name="Benny G.L."/>
            <person name="Smith M.E."/>
            <person name="James T.Y."/>
            <person name="Grigoriev I.V."/>
        </authorList>
    </citation>
    <scope>NUCLEOTIDE SEQUENCE [LARGE SCALE GENOMIC DNA]</scope>
    <source>
        <strain evidence="4">Baker2002</strain>
    </source>
</reference>
<name>A0A4P9Z8K5_9ASCO</name>
<dbReference type="SMART" id="SM01293">
    <property type="entry name" value="DUF3402"/>
    <property type="match status" value="1"/>
</dbReference>
<feature type="domain" description="Far11/STRP N-terminal" evidence="1">
    <location>
        <begin position="78"/>
        <end position="345"/>
    </location>
</feature>
<evidence type="ECO:0000313" key="4">
    <source>
        <dbReference type="Proteomes" id="UP000268321"/>
    </source>
</evidence>
<dbReference type="InterPro" id="IPR040185">
    <property type="entry name" value="Far11/STRP"/>
</dbReference>
<dbReference type="GO" id="GO:0007010">
    <property type="term" value="P:cytoskeleton organization"/>
    <property type="evidence" value="ECO:0007669"/>
    <property type="project" value="TreeGrafter"/>
</dbReference>
<dbReference type="InterPro" id="IPR021819">
    <property type="entry name" value="Far11/STRP_C"/>
</dbReference>
<dbReference type="SMART" id="SM01292">
    <property type="entry name" value="N1221"/>
    <property type="match status" value="1"/>
</dbReference>
<dbReference type="Pfam" id="PF07923">
    <property type="entry name" value="N1221"/>
    <property type="match status" value="1"/>
</dbReference>
<dbReference type="Proteomes" id="UP000268321">
    <property type="component" value="Unassembled WGS sequence"/>
</dbReference>
<dbReference type="AlphaFoldDB" id="A0A4P9Z8K5"/>
<evidence type="ECO:0000313" key="3">
    <source>
        <dbReference type="EMBL" id="RKP29025.1"/>
    </source>
</evidence>
<dbReference type="InterPro" id="IPR012486">
    <property type="entry name" value="Far11/STRP_N"/>
</dbReference>
<accession>A0A4P9Z8K5</accession>
<proteinExistence type="predicted"/>
<evidence type="ECO:0000259" key="2">
    <source>
        <dbReference type="SMART" id="SM01293"/>
    </source>
</evidence>
<protein>
    <submittedName>
        <fullName evidence="3">Uncharacterized protein</fullName>
    </submittedName>
</protein>
<dbReference type="EMBL" id="ML004520">
    <property type="protein sequence ID" value="RKP29025.1"/>
    <property type="molecule type" value="Genomic_DNA"/>
</dbReference>
<dbReference type="PANTHER" id="PTHR13239">
    <property type="entry name" value="PROTEIN REQUIRED FOR HYPHAL ANASTOMOSIS HAM-2"/>
    <property type="match status" value="1"/>
</dbReference>
<evidence type="ECO:0000259" key="1">
    <source>
        <dbReference type="SMART" id="SM01292"/>
    </source>
</evidence>
<feature type="domain" description="Far11/STRP C-terminal" evidence="2">
    <location>
        <begin position="428"/>
        <end position="840"/>
    </location>
</feature>
<sequence>MEESNNLIDQLEDKLIDHPERAPLQTQTVQATSQEDMYQYDLKERASQILNGNWGLLGGGVSSGGKEDLPMYSFLLSRPILHYSHRDSFGLRLELTEWFVSADLAEFLLLRIEERMDFDNAAKFGFHPSLNLLRASSQVDLLYGHVLAVSQSSSEKDHLARITVHCAKLIQHELLDKVLVLLGNSLLKYIAKPNRYSGKAFGANIHKLTTIVYVLVCVVATSKQKTERLANALLETDLLVIIPRLIESWKQHPTNTIRVRNFFLLLYKLILFEFGDSSHLAAVESLLDENHLLPAACAKSAKELLLCSPLDYFSLKEDLHDKYPLSDMCMHTSIPPGGPLLEAEREEFMAMNSHSKSMTNLLDAPRTNRAHTVMAQLPVQTLHISTPVSPSPTTPSDFMSGGEKVRKIYHVNQGMPLIYPFTPQQPVPQAVLEAKSLLDSTVRQNYAFKQLHKERLAFMKQERGICNGYDEPKSDTTLEALTSLVLSPCDVEKCRRSLARVEKFFSQCLPQFQVLVEVMMSVISCNKPDVNLRDLELEINMELSFLEKFRADVQTSVQVRSALFRKLESLRVKDTTLWAVSGILVMLLKWFKASHILKSFYFGTVLVDSQFFSVFIEFISDSFNNNALQKLDNENTALSSYEILAAQNKLMNPKIRLPQFDFFRFCLGRREAPSHIRLLNSTPVCRMKHQLDDNGERVVHTTEFNHEFCAVLTNLFNVANELLIDNMSQRVIMFNETKPTDLMKIILLNYENDHLQTPILHIFKKLTPYQGRKWRASNMDVISRIYLKLRLSLKDDWLSGKDLESDFNSCYDQEVALRSLLQFYNMREYPEQMRWLGLTLAK</sequence>
<dbReference type="GO" id="GO:0005829">
    <property type="term" value="C:cytosol"/>
    <property type="evidence" value="ECO:0007669"/>
    <property type="project" value="TreeGrafter"/>
</dbReference>
<keyword evidence="4" id="KW-1185">Reference proteome</keyword>
<organism evidence="3 4">
    <name type="scientific">Metschnikowia bicuspidata</name>
    <dbReference type="NCBI Taxonomy" id="27322"/>
    <lineage>
        <taxon>Eukaryota</taxon>
        <taxon>Fungi</taxon>
        <taxon>Dikarya</taxon>
        <taxon>Ascomycota</taxon>
        <taxon>Saccharomycotina</taxon>
        <taxon>Pichiomycetes</taxon>
        <taxon>Metschnikowiaceae</taxon>
        <taxon>Metschnikowia</taxon>
    </lineage>
</organism>
<dbReference type="OrthoDB" id="18234at2759"/>